<organism evidence="1 2">
    <name type="scientific">Pseudomonas fluorescens</name>
    <dbReference type="NCBI Taxonomy" id="294"/>
    <lineage>
        <taxon>Bacteria</taxon>
        <taxon>Pseudomonadati</taxon>
        <taxon>Pseudomonadota</taxon>
        <taxon>Gammaproteobacteria</taxon>
        <taxon>Pseudomonadales</taxon>
        <taxon>Pseudomonadaceae</taxon>
        <taxon>Pseudomonas</taxon>
    </lineage>
</organism>
<gene>
    <name evidence="1" type="ORF">PS691_00863</name>
</gene>
<accession>A0A5E7AFS3</accession>
<name>A0A5E7AFS3_PSEFL</name>
<dbReference type="EMBL" id="CABVHQ010000006">
    <property type="protein sequence ID" value="VVN78128.1"/>
    <property type="molecule type" value="Genomic_DNA"/>
</dbReference>
<proteinExistence type="predicted"/>
<evidence type="ECO:0000313" key="1">
    <source>
        <dbReference type="EMBL" id="VVN78128.1"/>
    </source>
</evidence>
<dbReference type="Proteomes" id="UP000337909">
    <property type="component" value="Unassembled WGS sequence"/>
</dbReference>
<reference evidence="1 2" key="1">
    <citation type="submission" date="2019-09" db="EMBL/GenBank/DDBJ databases">
        <authorList>
            <person name="Chandra G."/>
            <person name="Truman W A."/>
        </authorList>
    </citation>
    <scope>NUCLEOTIDE SEQUENCE [LARGE SCALE GENOMIC DNA]</scope>
    <source>
        <strain evidence="1">PS691</strain>
    </source>
</reference>
<evidence type="ECO:0000313" key="2">
    <source>
        <dbReference type="Proteomes" id="UP000337909"/>
    </source>
</evidence>
<dbReference type="AlphaFoldDB" id="A0A5E7AFS3"/>
<protein>
    <submittedName>
        <fullName evidence="1">Uncharacterized protein</fullName>
    </submittedName>
</protein>
<sequence length="54" mass="5961">MFNLLVSAGGWGDRRGTMPLGRMLNMTVDSAVDFYRPKGALDLARLILLPALIR</sequence>